<proteinExistence type="predicted"/>
<dbReference type="Proteomes" id="UP000828251">
    <property type="component" value="Unassembled WGS sequence"/>
</dbReference>
<feature type="compositionally biased region" description="Basic residues" evidence="1">
    <location>
        <begin position="90"/>
        <end position="99"/>
    </location>
</feature>
<keyword evidence="3" id="KW-1185">Reference proteome</keyword>
<organism evidence="2 3">
    <name type="scientific">Gossypium stocksii</name>
    <dbReference type="NCBI Taxonomy" id="47602"/>
    <lineage>
        <taxon>Eukaryota</taxon>
        <taxon>Viridiplantae</taxon>
        <taxon>Streptophyta</taxon>
        <taxon>Embryophyta</taxon>
        <taxon>Tracheophyta</taxon>
        <taxon>Spermatophyta</taxon>
        <taxon>Magnoliopsida</taxon>
        <taxon>eudicotyledons</taxon>
        <taxon>Gunneridae</taxon>
        <taxon>Pentapetalae</taxon>
        <taxon>rosids</taxon>
        <taxon>malvids</taxon>
        <taxon>Malvales</taxon>
        <taxon>Malvaceae</taxon>
        <taxon>Malvoideae</taxon>
        <taxon>Gossypium</taxon>
    </lineage>
</organism>
<sequence length="201" mass="23579">MLVAQKIDMKPAESNMGQHLWEMWVVHRASREEQCRNNLDVQMLQVSVLNSDLLAWQDRKSHFNVHKQRGRRTVGNTKPRCEDPRDSKRWKLRQRVRRKGQLDHKTSRKEAKATREFESESSQCHSEVATRALRESVWENIIGQNVKPVTMAQDMPHKGLLIRWGTFSPRELARFKELLEKPVKLKPGRYGNLGNLDKYGN</sequence>
<evidence type="ECO:0000313" key="2">
    <source>
        <dbReference type="EMBL" id="KAH1113945.1"/>
    </source>
</evidence>
<protein>
    <submittedName>
        <fullName evidence="2">Uncharacterized protein</fullName>
    </submittedName>
</protein>
<dbReference type="EMBL" id="JAIQCV010000003">
    <property type="protein sequence ID" value="KAH1113945.1"/>
    <property type="molecule type" value="Genomic_DNA"/>
</dbReference>
<reference evidence="2 3" key="1">
    <citation type="journal article" date="2021" name="Plant Biotechnol. J.">
        <title>Multi-omics assisted identification of the key and species-specific regulatory components of drought-tolerant mechanisms in Gossypium stocksii.</title>
        <authorList>
            <person name="Yu D."/>
            <person name="Ke L."/>
            <person name="Zhang D."/>
            <person name="Wu Y."/>
            <person name="Sun Y."/>
            <person name="Mei J."/>
            <person name="Sun J."/>
            <person name="Sun Y."/>
        </authorList>
    </citation>
    <scope>NUCLEOTIDE SEQUENCE [LARGE SCALE GENOMIC DNA]</scope>
    <source>
        <strain evidence="3">cv. E1</strain>
        <tissue evidence="2">Leaf</tissue>
    </source>
</reference>
<comment type="caution">
    <text evidence="2">The sequence shown here is derived from an EMBL/GenBank/DDBJ whole genome shotgun (WGS) entry which is preliminary data.</text>
</comment>
<evidence type="ECO:0000256" key="1">
    <source>
        <dbReference type="SAM" id="MobiDB-lite"/>
    </source>
</evidence>
<evidence type="ECO:0000313" key="3">
    <source>
        <dbReference type="Proteomes" id="UP000828251"/>
    </source>
</evidence>
<name>A0A9D3W875_9ROSI</name>
<feature type="compositionally biased region" description="Basic and acidic residues" evidence="1">
    <location>
        <begin position="100"/>
        <end position="118"/>
    </location>
</feature>
<feature type="compositionally biased region" description="Basic and acidic residues" evidence="1">
    <location>
        <begin position="79"/>
        <end position="89"/>
    </location>
</feature>
<gene>
    <name evidence="2" type="ORF">J1N35_007323</name>
</gene>
<feature type="region of interest" description="Disordered" evidence="1">
    <location>
        <begin position="67"/>
        <end position="121"/>
    </location>
</feature>
<dbReference type="AlphaFoldDB" id="A0A9D3W875"/>
<accession>A0A9D3W875</accession>